<dbReference type="EMBL" id="KQ964257">
    <property type="protein sequence ID" value="KXJ88885.1"/>
    <property type="molecule type" value="Genomic_DNA"/>
</dbReference>
<evidence type="ECO:0000313" key="3">
    <source>
        <dbReference type="Proteomes" id="UP000070501"/>
    </source>
</evidence>
<accession>A0A136IVI7</accession>
<dbReference type="InParanoid" id="A0A136IVI7"/>
<evidence type="ECO:0000256" key="1">
    <source>
        <dbReference type="SAM" id="MobiDB-lite"/>
    </source>
</evidence>
<keyword evidence="3" id="KW-1185">Reference proteome</keyword>
<feature type="region of interest" description="Disordered" evidence="1">
    <location>
        <begin position="1"/>
        <end position="21"/>
    </location>
</feature>
<dbReference type="Proteomes" id="UP000070501">
    <property type="component" value="Unassembled WGS sequence"/>
</dbReference>
<name>A0A136IVI7_9PEZI</name>
<dbReference type="OrthoDB" id="10593154at2759"/>
<protein>
    <submittedName>
        <fullName evidence="2">Uncharacterized protein</fullName>
    </submittedName>
</protein>
<sequence>MASKSTPRDDPSSMSATLRFKDGQSFQVHDFVLSKLGLPATNDSSNADARPSSPSPAQHNLDITANAGLVLIHYLCTAALNLSAIPAPRQPSPQTQTTASAAAAAATATAATELSIVLELIAFSSTGQNLADLNTALQTKAGQIVRERKLDTATVLDLVQRTFTSSDVSHLNWLRDCIRKAPAEDLHGFMRGQTTSFRSGTGAGSRASMSTRELVLCTLVTAEMQREREARDAAAGLERFVGRIREVVDDLEIKEYEERSGLSLYHHRLVECLRELEKERLEMGDRSRM</sequence>
<feature type="compositionally biased region" description="Basic and acidic residues" evidence="1">
    <location>
        <begin position="1"/>
        <end position="11"/>
    </location>
</feature>
<organism evidence="2 3">
    <name type="scientific">Microdochium bolleyi</name>
    <dbReference type="NCBI Taxonomy" id="196109"/>
    <lineage>
        <taxon>Eukaryota</taxon>
        <taxon>Fungi</taxon>
        <taxon>Dikarya</taxon>
        <taxon>Ascomycota</taxon>
        <taxon>Pezizomycotina</taxon>
        <taxon>Sordariomycetes</taxon>
        <taxon>Xylariomycetidae</taxon>
        <taxon>Xylariales</taxon>
        <taxon>Microdochiaceae</taxon>
        <taxon>Microdochium</taxon>
    </lineage>
</organism>
<dbReference type="AlphaFoldDB" id="A0A136IVI7"/>
<gene>
    <name evidence="2" type="ORF">Micbo1qcDRAFT_177919</name>
</gene>
<evidence type="ECO:0000313" key="2">
    <source>
        <dbReference type="EMBL" id="KXJ88885.1"/>
    </source>
</evidence>
<proteinExistence type="predicted"/>
<reference evidence="3" key="1">
    <citation type="submission" date="2016-02" db="EMBL/GenBank/DDBJ databases">
        <title>Draft genome sequence of Microdochium bolleyi, a fungal endophyte of beachgrass.</title>
        <authorList>
            <consortium name="DOE Joint Genome Institute"/>
            <person name="David A.S."/>
            <person name="May G."/>
            <person name="Haridas S."/>
            <person name="Lim J."/>
            <person name="Wang M."/>
            <person name="Labutti K."/>
            <person name="Lipzen A."/>
            <person name="Barry K."/>
            <person name="Grigoriev I.V."/>
        </authorList>
    </citation>
    <scope>NUCLEOTIDE SEQUENCE [LARGE SCALE GENOMIC DNA]</scope>
    <source>
        <strain evidence="3">J235TASD1</strain>
    </source>
</reference>